<dbReference type="GO" id="GO:0007165">
    <property type="term" value="P:signal transduction"/>
    <property type="evidence" value="ECO:0007669"/>
    <property type="project" value="UniProtKB-KW"/>
</dbReference>
<dbReference type="EnsemblMetazoa" id="GAUT021320-RA">
    <property type="protein sequence ID" value="GAUT021320-PA"/>
    <property type="gene ID" value="GAUT021320"/>
</dbReference>
<dbReference type="GO" id="GO:0005549">
    <property type="term" value="F:odorant binding"/>
    <property type="evidence" value="ECO:0007669"/>
    <property type="project" value="InterPro"/>
</dbReference>
<evidence type="ECO:0008006" key="13">
    <source>
        <dbReference type="Google" id="ProtNLM"/>
    </source>
</evidence>
<evidence type="ECO:0000256" key="1">
    <source>
        <dbReference type="ARBA" id="ARBA00004651"/>
    </source>
</evidence>
<keyword evidence="7 10" id="KW-0472">Membrane</keyword>
<feature type="transmembrane region" description="Helical" evidence="10">
    <location>
        <begin position="35"/>
        <end position="55"/>
    </location>
</feature>
<evidence type="ECO:0000256" key="8">
    <source>
        <dbReference type="ARBA" id="ARBA00023170"/>
    </source>
</evidence>
<comment type="subcellular location">
    <subcellularLocation>
        <location evidence="1">Cell membrane</location>
        <topology evidence="1">Multi-pass membrane protein</topology>
    </subcellularLocation>
</comment>
<evidence type="ECO:0000256" key="3">
    <source>
        <dbReference type="ARBA" id="ARBA00022606"/>
    </source>
</evidence>
<feature type="transmembrane region" description="Helical" evidence="10">
    <location>
        <begin position="180"/>
        <end position="203"/>
    </location>
</feature>
<evidence type="ECO:0000256" key="10">
    <source>
        <dbReference type="SAM" id="Phobius"/>
    </source>
</evidence>
<dbReference type="STRING" id="7395.A0A1A9V010"/>
<dbReference type="Proteomes" id="UP000078200">
    <property type="component" value="Unassembled WGS sequence"/>
</dbReference>
<evidence type="ECO:0000256" key="5">
    <source>
        <dbReference type="ARBA" id="ARBA00022725"/>
    </source>
</evidence>
<organism evidence="11 12">
    <name type="scientific">Glossina austeni</name>
    <name type="common">Savannah tsetse fly</name>
    <dbReference type="NCBI Taxonomy" id="7395"/>
    <lineage>
        <taxon>Eukaryota</taxon>
        <taxon>Metazoa</taxon>
        <taxon>Ecdysozoa</taxon>
        <taxon>Arthropoda</taxon>
        <taxon>Hexapoda</taxon>
        <taxon>Insecta</taxon>
        <taxon>Pterygota</taxon>
        <taxon>Neoptera</taxon>
        <taxon>Endopterygota</taxon>
        <taxon>Diptera</taxon>
        <taxon>Brachycera</taxon>
        <taxon>Muscomorpha</taxon>
        <taxon>Hippoboscoidea</taxon>
        <taxon>Glossinidae</taxon>
        <taxon>Glossina</taxon>
    </lineage>
</organism>
<dbReference type="InterPro" id="IPR004117">
    <property type="entry name" value="7tm6_olfct_rcpt"/>
</dbReference>
<keyword evidence="12" id="KW-1185">Reference proteome</keyword>
<keyword evidence="2" id="KW-1003">Cell membrane</keyword>
<evidence type="ECO:0000313" key="11">
    <source>
        <dbReference type="EnsemblMetazoa" id="GAUT021320-PA"/>
    </source>
</evidence>
<keyword evidence="4 10" id="KW-0812">Transmembrane</keyword>
<keyword evidence="5" id="KW-0552">Olfaction</keyword>
<evidence type="ECO:0000256" key="4">
    <source>
        <dbReference type="ARBA" id="ARBA00022692"/>
    </source>
</evidence>
<feature type="transmembrane region" description="Helical" evidence="10">
    <location>
        <begin position="300"/>
        <end position="319"/>
    </location>
</feature>
<evidence type="ECO:0000256" key="6">
    <source>
        <dbReference type="ARBA" id="ARBA00022989"/>
    </source>
</evidence>
<name>A0A1A9V010_GLOAU</name>
<sequence>MPPLDRFRKLIKHVRVMVRFCACDMFDETYTVFNPFFMVLLVCLAIYTVCFINTIHDGFVINNDWTIILQCLAVGAMAVQRVFFQAISKYACYYIHRITLRKMVKHLDNIYEEYQSRGTPYEYALKKSLQTIVKCLKIAGVIYFTTIIGLIVLPVIYMLITGKRELSLTALIPGVDPKENFGYFTHTVFHSAIILFSGVGFYASDMIMFSMLLHVLLHRDIMVAKFHDLNEITEQEDKPADRSRPLLNDIIAWHQKYNLFVEYIEELFSGVIFVHVTTSCASICSTLFCIVLKVWPFAPVLLLLNSSMYAYCGFGQLLVTANEDVTRMIYEVCIWYRLKVKEQKMILLMLRKSQNAAKLTVAIKDHPFCDPDLQIFFQLHRQSRSVMPGMICEISRVVHLKAFALVRTYSIGELRYTILAEFHLYVQEWRSKLDRKGKSSSREVRSEAFPQSARPSLACTWVPAVPEFSEPLMASRSLKSLKALKAYYLPGYQSTLLSRNGGIEVTCTGEVFGQNLKRKKCKYSLEV</sequence>
<accession>A0A1A9V010</accession>
<evidence type="ECO:0000256" key="2">
    <source>
        <dbReference type="ARBA" id="ARBA00022475"/>
    </source>
</evidence>
<keyword evidence="9" id="KW-0807">Transducer</keyword>
<dbReference type="VEuPathDB" id="VectorBase:GAUT021320"/>
<keyword evidence="3" id="KW-0716">Sensory transduction</keyword>
<feature type="transmembrane region" description="Helical" evidence="10">
    <location>
        <begin position="67"/>
        <end position="87"/>
    </location>
</feature>
<dbReference type="PANTHER" id="PTHR21137:SF35">
    <property type="entry name" value="ODORANT RECEPTOR 19A-RELATED"/>
    <property type="match status" value="1"/>
</dbReference>
<protein>
    <recommendedName>
        <fullName evidence="13">Odorant receptor</fullName>
    </recommendedName>
</protein>
<dbReference type="PANTHER" id="PTHR21137">
    <property type="entry name" value="ODORANT RECEPTOR"/>
    <property type="match status" value="1"/>
</dbReference>
<proteinExistence type="predicted"/>
<dbReference type="GO" id="GO:0005886">
    <property type="term" value="C:plasma membrane"/>
    <property type="evidence" value="ECO:0007669"/>
    <property type="project" value="UniProtKB-SubCell"/>
</dbReference>
<feature type="transmembrane region" description="Helical" evidence="10">
    <location>
        <begin position="135"/>
        <end position="160"/>
    </location>
</feature>
<evidence type="ECO:0000313" key="12">
    <source>
        <dbReference type="Proteomes" id="UP000078200"/>
    </source>
</evidence>
<evidence type="ECO:0000256" key="7">
    <source>
        <dbReference type="ARBA" id="ARBA00023136"/>
    </source>
</evidence>
<keyword evidence="8" id="KW-0675">Receptor</keyword>
<dbReference type="AlphaFoldDB" id="A0A1A9V010"/>
<dbReference type="Pfam" id="PF02949">
    <property type="entry name" value="7tm_6"/>
    <property type="match status" value="1"/>
</dbReference>
<keyword evidence="6 10" id="KW-1133">Transmembrane helix</keyword>
<reference evidence="11" key="1">
    <citation type="submission" date="2020-05" db="UniProtKB">
        <authorList>
            <consortium name="EnsemblMetazoa"/>
        </authorList>
    </citation>
    <scope>IDENTIFICATION</scope>
    <source>
        <strain evidence="11">TTRI</strain>
    </source>
</reference>
<evidence type="ECO:0000256" key="9">
    <source>
        <dbReference type="ARBA" id="ARBA00023224"/>
    </source>
</evidence>
<feature type="transmembrane region" description="Helical" evidence="10">
    <location>
        <begin position="267"/>
        <end position="294"/>
    </location>
</feature>
<dbReference type="GO" id="GO:0004984">
    <property type="term" value="F:olfactory receptor activity"/>
    <property type="evidence" value="ECO:0007669"/>
    <property type="project" value="InterPro"/>
</dbReference>